<dbReference type="Proteomes" id="UP001277471">
    <property type="component" value="Unassembled WGS sequence"/>
</dbReference>
<evidence type="ECO:0000313" key="1">
    <source>
        <dbReference type="EMBL" id="MDX5955759.1"/>
    </source>
</evidence>
<dbReference type="GeneID" id="56453704"/>
<proteinExistence type="predicted"/>
<dbReference type="EMBL" id="JAWXYC010000006">
    <property type="protein sequence ID" value="MDX5955759.1"/>
    <property type="molecule type" value="Genomic_DNA"/>
</dbReference>
<protein>
    <submittedName>
        <fullName evidence="1">Uncharacterized protein</fullName>
    </submittedName>
</protein>
<keyword evidence="2" id="KW-1185">Reference proteome</keyword>
<organism evidence="1 2">
    <name type="scientific">Azospirillum brasilense</name>
    <dbReference type="NCBI Taxonomy" id="192"/>
    <lineage>
        <taxon>Bacteria</taxon>
        <taxon>Pseudomonadati</taxon>
        <taxon>Pseudomonadota</taxon>
        <taxon>Alphaproteobacteria</taxon>
        <taxon>Rhodospirillales</taxon>
        <taxon>Azospirillaceae</taxon>
        <taxon>Azospirillum</taxon>
    </lineage>
</organism>
<reference evidence="1 2" key="1">
    <citation type="submission" date="2023-11" db="EMBL/GenBank/DDBJ databases">
        <title>MicrobeMod: A computational toolkit for identifying prokaryotic methylation and restriction-modification with nanopore sequencing.</title>
        <authorList>
            <person name="Crits-Christoph A."/>
            <person name="Kang S.C."/>
            <person name="Lee H."/>
            <person name="Ostrov N."/>
        </authorList>
    </citation>
    <scope>NUCLEOTIDE SEQUENCE [LARGE SCALE GENOMIC DNA]</scope>
    <source>
        <strain evidence="1 2">ATCC 29145</strain>
    </source>
</reference>
<gene>
    <name evidence="1" type="ORF">SIM66_31805</name>
</gene>
<name>A0ABU4PET9_AZOBR</name>
<comment type="caution">
    <text evidence="1">The sequence shown here is derived from an EMBL/GenBank/DDBJ whole genome shotgun (WGS) entry which is preliminary data.</text>
</comment>
<evidence type="ECO:0000313" key="2">
    <source>
        <dbReference type="Proteomes" id="UP001277471"/>
    </source>
</evidence>
<dbReference type="RefSeq" id="WP_059399833.1">
    <property type="nucleotide sequence ID" value="NZ_CP012919.1"/>
</dbReference>
<accession>A0ABU4PET9</accession>
<sequence length="127" mass="13977">MELFRCGNDRLLGNSGLFLLPPVTPFGFAVAEPVMKAGYVCSTFDGLPHVRVVFPVRILIEGVTGVQAARPVTGNIQIQDGLLVQGLDAHDKVLVFINEIDIIYVIVNKNNIIFVVVLNAFHVVRHR</sequence>